<organism evidence="2 3">
    <name type="scientific">Mycena maculata</name>
    <dbReference type="NCBI Taxonomy" id="230809"/>
    <lineage>
        <taxon>Eukaryota</taxon>
        <taxon>Fungi</taxon>
        <taxon>Dikarya</taxon>
        <taxon>Basidiomycota</taxon>
        <taxon>Agaricomycotina</taxon>
        <taxon>Agaricomycetes</taxon>
        <taxon>Agaricomycetidae</taxon>
        <taxon>Agaricales</taxon>
        <taxon>Marasmiineae</taxon>
        <taxon>Mycenaceae</taxon>
        <taxon>Mycena</taxon>
    </lineage>
</organism>
<dbReference type="AlphaFoldDB" id="A0AAD7N6B4"/>
<accession>A0AAD7N6B4</accession>
<name>A0AAD7N6B4_9AGAR</name>
<evidence type="ECO:0000313" key="3">
    <source>
        <dbReference type="Proteomes" id="UP001215280"/>
    </source>
</evidence>
<gene>
    <name evidence="2" type="ORF">DFH07DRAFT_963054</name>
</gene>
<feature type="region of interest" description="Disordered" evidence="1">
    <location>
        <begin position="422"/>
        <end position="447"/>
    </location>
</feature>
<comment type="caution">
    <text evidence="2">The sequence shown here is derived from an EMBL/GenBank/DDBJ whole genome shotgun (WGS) entry which is preliminary data.</text>
</comment>
<protein>
    <submittedName>
        <fullName evidence="2">Uncharacterized protein</fullName>
    </submittedName>
</protein>
<reference evidence="2" key="1">
    <citation type="submission" date="2023-03" db="EMBL/GenBank/DDBJ databases">
        <title>Massive genome expansion in bonnet fungi (Mycena s.s.) driven by repeated elements and novel gene families across ecological guilds.</title>
        <authorList>
            <consortium name="Lawrence Berkeley National Laboratory"/>
            <person name="Harder C.B."/>
            <person name="Miyauchi S."/>
            <person name="Viragh M."/>
            <person name="Kuo A."/>
            <person name="Thoen E."/>
            <person name="Andreopoulos B."/>
            <person name="Lu D."/>
            <person name="Skrede I."/>
            <person name="Drula E."/>
            <person name="Henrissat B."/>
            <person name="Morin E."/>
            <person name="Kohler A."/>
            <person name="Barry K."/>
            <person name="LaButti K."/>
            <person name="Morin E."/>
            <person name="Salamov A."/>
            <person name="Lipzen A."/>
            <person name="Mereny Z."/>
            <person name="Hegedus B."/>
            <person name="Baldrian P."/>
            <person name="Stursova M."/>
            <person name="Weitz H."/>
            <person name="Taylor A."/>
            <person name="Grigoriev I.V."/>
            <person name="Nagy L.G."/>
            <person name="Martin F."/>
            <person name="Kauserud H."/>
        </authorList>
    </citation>
    <scope>NUCLEOTIDE SEQUENCE</scope>
    <source>
        <strain evidence="2">CBHHK188m</strain>
    </source>
</reference>
<dbReference type="EMBL" id="JARJLG010000099">
    <property type="protein sequence ID" value="KAJ7746183.1"/>
    <property type="molecule type" value="Genomic_DNA"/>
</dbReference>
<evidence type="ECO:0000256" key="1">
    <source>
        <dbReference type="SAM" id="MobiDB-lite"/>
    </source>
</evidence>
<keyword evidence="3" id="KW-1185">Reference proteome</keyword>
<dbReference type="Proteomes" id="UP001215280">
    <property type="component" value="Unassembled WGS sequence"/>
</dbReference>
<sequence>MADSEVDTLVHTYETPAQTATKEELREALKQTQLELARAQVDLRAKDLFIEDLQKTAGRKSKSKATGPDPLNYLDIIVTLGKKFGVMQEPWVSPAAFSARPEDGIPPHNTPNEIDALFKTPALYLQYLTCKIYNNVPDKYHELVNALTFPNFRDNFLKHLSAGRSSAVDRLKTNVDKILIECSIKNEVKELLYFPGEDAKRPPSTYPPIFHASLKKNAKGWLLNEAPPLALRCMIFGGSSIKNKGKTKPSTNTLGYAWKLDSEGLTIEAIAFTLIALIFVLHGTDTAFEEKGKITNIPYQSLFRTYVCHLMKHANTPGVRKVLRFWHKIVFAGVATAEAIEDAGMNDSEAEAASDAEFAAAMEGINLGDDAGGFDAGGFDSDDDRRDNDMQLEAPVNAPVPLVNVPVASLVNVPSASLVNAPTPSANTPVPAVNAHDDEKSTPEATSSLSVRIVVPPRRVPYKRIVIPIPYAHAQGLTALQITFLSLYFLGVLNTRGVAPKTGYNNTNEAPLSFLA</sequence>
<evidence type="ECO:0000313" key="2">
    <source>
        <dbReference type="EMBL" id="KAJ7746183.1"/>
    </source>
</evidence>
<proteinExistence type="predicted"/>